<keyword evidence="2" id="KW-0812">Transmembrane</keyword>
<proteinExistence type="predicted"/>
<gene>
    <name evidence="3" type="primary">bepA_7</name>
    <name evidence="3" type="ORF">GALL_41590</name>
</gene>
<dbReference type="GO" id="GO:0008233">
    <property type="term" value="F:peptidase activity"/>
    <property type="evidence" value="ECO:0007669"/>
    <property type="project" value="UniProtKB-KW"/>
</dbReference>
<evidence type="ECO:0000313" key="3">
    <source>
        <dbReference type="EMBL" id="OIR15040.1"/>
    </source>
</evidence>
<name>A0A1J5TFT4_9ZZZZ</name>
<dbReference type="InterPro" id="IPR011990">
    <property type="entry name" value="TPR-like_helical_dom_sf"/>
</dbReference>
<keyword evidence="3" id="KW-0645">Protease</keyword>
<keyword evidence="2" id="KW-0472">Membrane</keyword>
<sequence length="612" mass="67797">MGRGPSTEPEPGEPGGRKPPGLLGCLRERRAESGYLGLRVVGWALADWWDARPRLRRRVKWGTPLVVILCALGFWFIPRWYRRNTVRLAEDWLRSGKLSYAADAIKQAIASSPDDPNTWRVAAAFARRVGRLPAALDYSRRAAKLDPTSEALQLDYAADALVAGQTSEATAALDHLTPAQRAASGRAQRIAGEIDLREMRLTAACNAFRASIRLEGPAANNEIPLGSTLLASTSPVLRDEGLALLHKWVSSPIAGANALRALLADAAQRNDKADMERYALKLVHHPACLISDIPKCLYALSQSDEAAYQTTLGELETVHRATPQKAALLIGWLNQIGRSDSTLAFADSLPQAMRSVPPVAPSVFEAFRLRAEWARLLQASEAETWPEDTDFMRLAYGVLAAKHAGDLRTEARDWHDLREHCEIKATHALFVADTLYTWGLQDRAVELLWLAAKTPSTERLALETLARHYQVTRNAEGQYRVFSRLYSEHPDDPDIANNFAYFAALAGHEAPLALDVARRNHAQHPDSIAYTSTYAFILAHQMHTADALELLRPLKGDVETNPGLRYTYAIVLAEMGRQEAARAMAKGLDRKHLTTAEDNLLKQLLREDILPY</sequence>
<dbReference type="SUPFAM" id="SSF48452">
    <property type="entry name" value="TPR-like"/>
    <property type="match status" value="2"/>
</dbReference>
<dbReference type="AlphaFoldDB" id="A0A1J5TFT4"/>
<comment type="caution">
    <text evidence="3">The sequence shown here is derived from an EMBL/GenBank/DDBJ whole genome shotgun (WGS) entry which is preliminary data.</text>
</comment>
<reference evidence="3" key="1">
    <citation type="submission" date="2016-10" db="EMBL/GenBank/DDBJ databases">
        <title>Sequence of Gallionella enrichment culture.</title>
        <authorList>
            <person name="Poehlein A."/>
            <person name="Muehling M."/>
            <person name="Daniel R."/>
        </authorList>
    </citation>
    <scope>NUCLEOTIDE SEQUENCE</scope>
</reference>
<protein>
    <submittedName>
        <fullName evidence="3">Beta-barrel assembly-enhancing protease</fullName>
    </submittedName>
</protein>
<feature type="region of interest" description="Disordered" evidence="1">
    <location>
        <begin position="1"/>
        <end position="21"/>
    </location>
</feature>
<keyword evidence="2" id="KW-1133">Transmembrane helix</keyword>
<dbReference type="GO" id="GO:0006508">
    <property type="term" value="P:proteolysis"/>
    <property type="evidence" value="ECO:0007669"/>
    <property type="project" value="UniProtKB-KW"/>
</dbReference>
<evidence type="ECO:0000256" key="2">
    <source>
        <dbReference type="SAM" id="Phobius"/>
    </source>
</evidence>
<feature type="transmembrane region" description="Helical" evidence="2">
    <location>
        <begin position="61"/>
        <end position="81"/>
    </location>
</feature>
<keyword evidence="3" id="KW-0378">Hydrolase</keyword>
<accession>A0A1J5TFT4</accession>
<dbReference type="EMBL" id="MLJW01000010">
    <property type="protein sequence ID" value="OIR15040.1"/>
    <property type="molecule type" value="Genomic_DNA"/>
</dbReference>
<evidence type="ECO:0000256" key="1">
    <source>
        <dbReference type="SAM" id="MobiDB-lite"/>
    </source>
</evidence>
<organism evidence="3">
    <name type="scientific">mine drainage metagenome</name>
    <dbReference type="NCBI Taxonomy" id="410659"/>
    <lineage>
        <taxon>unclassified sequences</taxon>
        <taxon>metagenomes</taxon>
        <taxon>ecological metagenomes</taxon>
    </lineage>
</organism>
<dbReference type="Gene3D" id="1.25.40.10">
    <property type="entry name" value="Tetratricopeptide repeat domain"/>
    <property type="match status" value="2"/>
</dbReference>